<dbReference type="Proteomes" id="UP001218188">
    <property type="component" value="Unassembled WGS sequence"/>
</dbReference>
<keyword evidence="2" id="KW-1185">Reference proteome</keyword>
<dbReference type="AlphaFoldDB" id="A0AAD6S4G1"/>
<reference evidence="1" key="1">
    <citation type="submission" date="2023-03" db="EMBL/GenBank/DDBJ databases">
        <title>Massive genome expansion in bonnet fungi (Mycena s.s.) driven by repeated elements and novel gene families across ecological guilds.</title>
        <authorList>
            <consortium name="Lawrence Berkeley National Laboratory"/>
            <person name="Harder C.B."/>
            <person name="Miyauchi S."/>
            <person name="Viragh M."/>
            <person name="Kuo A."/>
            <person name="Thoen E."/>
            <person name="Andreopoulos B."/>
            <person name="Lu D."/>
            <person name="Skrede I."/>
            <person name="Drula E."/>
            <person name="Henrissat B."/>
            <person name="Morin E."/>
            <person name="Kohler A."/>
            <person name="Barry K."/>
            <person name="LaButti K."/>
            <person name="Morin E."/>
            <person name="Salamov A."/>
            <person name="Lipzen A."/>
            <person name="Mereny Z."/>
            <person name="Hegedus B."/>
            <person name="Baldrian P."/>
            <person name="Stursova M."/>
            <person name="Weitz H."/>
            <person name="Taylor A."/>
            <person name="Grigoriev I.V."/>
            <person name="Nagy L.G."/>
            <person name="Martin F."/>
            <person name="Kauserud H."/>
        </authorList>
    </citation>
    <scope>NUCLEOTIDE SEQUENCE</scope>
    <source>
        <strain evidence="1">CBHHK200</strain>
    </source>
</reference>
<accession>A0AAD6S4G1</accession>
<comment type="caution">
    <text evidence="1">The sequence shown here is derived from an EMBL/GenBank/DDBJ whole genome shotgun (WGS) entry which is preliminary data.</text>
</comment>
<protein>
    <submittedName>
        <fullName evidence="1">Uncharacterized protein</fullName>
    </submittedName>
</protein>
<gene>
    <name evidence="1" type="ORF">C8F04DRAFT_1403181</name>
</gene>
<sequence>MWGARVPSPGPIAARRAPTCGEGGGVHSASLLPISANTNAVSKLGRSDISQRAPELGKQFIVYPDLDSVRVHHVHIVARATRPKISAAISERVRIPPARVRAVWCVLSFTPTLHHDHYASEPARKWQRPFAD</sequence>
<evidence type="ECO:0000313" key="2">
    <source>
        <dbReference type="Proteomes" id="UP001218188"/>
    </source>
</evidence>
<evidence type="ECO:0000313" key="1">
    <source>
        <dbReference type="EMBL" id="KAJ7021031.1"/>
    </source>
</evidence>
<dbReference type="EMBL" id="JARJCM010000243">
    <property type="protein sequence ID" value="KAJ7021031.1"/>
    <property type="molecule type" value="Genomic_DNA"/>
</dbReference>
<organism evidence="1 2">
    <name type="scientific">Mycena alexandri</name>
    <dbReference type="NCBI Taxonomy" id="1745969"/>
    <lineage>
        <taxon>Eukaryota</taxon>
        <taxon>Fungi</taxon>
        <taxon>Dikarya</taxon>
        <taxon>Basidiomycota</taxon>
        <taxon>Agaricomycotina</taxon>
        <taxon>Agaricomycetes</taxon>
        <taxon>Agaricomycetidae</taxon>
        <taxon>Agaricales</taxon>
        <taxon>Marasmiineae</taxon>
        <taxon>Mycenaceae</taxon>
        <taxon>Mycena</taxon>
    </lineage>
</organism>
<proteinExistence type="predicted"/>
<name>A0AAD6S4G1_9AGAR</name>